<dbReference type="AlphaFoldDB" id="A0AAV2EFT7"/>
<accession>A0AAV2EFT7</accession>
<keyword evidence="13" id="KW-1185">Reference proteome</keyword>
<dbReference type="GO" id="GO:0000959">
    <property type="term" value="P:mitochondrial RNA metabolic process"/>
    <property type="evidence" value="ECO:0007669"/>
    <property type="project" value="UniProtKB-ARBA"/>
</dbReference>
<evidence type="ECO:0000313" key="12">
    <source>
        <dbReference type="EMBL" id="CAL1384795.1"/>
    </source>
</evidence>
<evidence type="ECO:0000256" key="6">
    <source>
        <dbReference type="ARBA" id="ARBA00022946"/>
    </source>
</evidence>
<keyword evidence="3" id="KW-0964">Secreted</keyword>
<gene>
    <name evidence="12" type="ORF">LTRI10_LOCUS25972</name>
</gene>
<dbReference type="GO" id="GO:0005615">
    <property type="term" value="C:extracellular space"/>
    <property type="evidence" value="ECO:0007669"/>
    <property type="project" value="UniProtKB-ARBA"/>
</dbReference>
<evidence type="ECO:0000259" key="11">
    <source>
        <dbReference type="PROSITE" id="PS50102"/>
    </source>
</evidence>
<reference evidence="12 13" key="1">
    <citation type="submission" date="2024-04" db="EMBL/GenBank/DDBJ databases">
        <authorList>
            <person name="Fracassetti M."/>
        </authorList>
    </citation>
    <scope>NUCLEOTIDE SEQUENCE [LARGE SCALE GENOMIC DNA]</scope>
</reference>
<dbReference type="Gene3D" id="3.30.70.330">
    <property type="match status" value="1"/>
</dbReference>
<evidence type="ECO:0000256" key="1">
    <source>
        <dbReference type="ARBA" id="ARBA00004173"/>
    </source>
</evidence>
<dbReference type="PROSITE" id="PS50102">
    <property type="entry name" value="RRM"/>
    <property type="match status" value="1"/>
</dbReference>
<dbReference type="GO" id="GO:0009414">
    <property type="term" value="P:response to water deprivation"/>
    <property type="evidence" value="ECO:0007669"/>
    <property type="project" value="UniProtKB-ARBA"/>
</dbReference>
<feature type="domain" description="RRM" evidence="11">
    <location>
        <begin position="35"/>
        <end position="113"/>
    </location>
</feature>
<evidence type="ECO:0000256" key="9">
    <source>
        <dbReference type="PROSITE-ProRule" id="PRU00176"/>
    </source>
</evidence>
<sequence length="139" mass="14739">MAFCNKLGGLLRQSVSQSSSLPMGSMMNTARYMSSKLFVGGLAYATDDQSLKQAFDTYGEVVEARVINDRDTGRSRGFGFVSFSNSEAASTAMSAMDGQELQGRPIRVSLANERPSAPRAYNDSYGGGGGYGGGSRGDY</sequence>
<dbReference type="EMBL" id="OZ034817">
    <property type="protein sequence ID" value="CAL1384795.1"/>
    <property type="molecule type" value="Genomic_DNA"/>
</dbReference>
<dbReference type="CDD" id="cd21608">
    <property type="entry name" value="RRM2_NsCP33_like"/>
    <property type="match status" value="1"/>
</dbReference>
<dbReference type="GO" id="GO:0006858">
    <property type="term" value="P:extracellular transport"/>
    <property type="evidence" value="ECO:0007669"/>
    <property type="project" value="UniProtKB-ARBA"/>
</dbReference>
<dbReference type="GO" id="GO:0035197">
    <property type="term" value="F:siRNA binding"/>
    <property type="evidence" value="ECO:0007669"/>
    <property type="project" value="UniProtKB-ARBA"/>
</dbReference>
<dbReference type="SUPFAM" id="SSF54928">
    <property type="entry name" value="RNA-binding domain, RBD"/>
    <property type="match status" value="1"/>
</dbReference>
<dbReference type="Pfam" id="PF00076">
    <property type="entry name" value="RRM_1"/>
    <property type="match status" value="1"/>
</dbReference>
<dbReference type="GO" id="GO:0003697">
    <property type="term" value="F:single-stranded DNA binding"/>
    <property type="evidence" value="ECO:0007669"/>
    <property type="project" value="UniProtKB-ARBA"/>
</dbReference>
<dbReference type="InterPro" id="IPR000504">
    <property type="entry name" value="RRM_dom"/>
</dbReference>
<evidence type="ECO:0000256" key="8">
    <source>
        <dbReference type="ARBA" id="ARBA00049664"/>
    </source>
</evidence>
<dbReference type="Proteomes" id="UP001497516">
    <property type="component" value="Chromosome 4"/>
</dbReference>
<comment type="similarity">
    <text evidence="8">Belongs to the GR-RBP family.</text>
</comment>
<evidence type="ECO:0000256" key="7">
    <source>
        <dbReference type="ARBA" id="ARBA00023128"/>
    </source>
</evidence>
<organism evidence="12 13">
    <name type="scientific">Linum trigynum</name>
    <dbReference type="NCBI Taxonomy" id="586398"/>
    <lineage>
        <taxon>Eukaryota</taxon>
        <taxon>Viridiplantae</taxon>
        <taxon>Streptophyta</taxon>
        <taxon>Embryophyta</taxon>
        <taxon>Tracheophyta</taxon>
        <taxon>Spermatophyta</taxon>
        <taxon>Magnoliopsida</taxon>
        <taxon>eudicotyledons</taxon>
        <taxon>Gunneridae</taxon>
        <taxon>Pentapetalae</taxon>
        <taxon>rosids</taxon>
        <taxon>fabids</taxon>
        <taxon>Malpighiales</taxon>
        <taxon>Linaceae</taxon>
        <taxon>Linum</taxon>
    </lineage>
</organism>
<dbReference type="GO" id="GO:0005739">
    <property type="term" value="C:mitochondrion"/>
    <property type="evidence" value="ECO:0007669"/>
    <property type="project" value="UniProtKB-SubCell"/>
</dbReference>
<dbReference type="GO" id="GO:0009651">
    <property type="term" value="P:response to salt stress"/>
    <property type="evidence" value="ECO:0007669"/>
    <property type="project" value="UniProtKB-ARBA"/>
</dbReference>
<evidence type="ECO:0000256" key="10">
    <source>
        <dbReference type="SAM" id="MobiDB-lite"/>
    </source>
</evidence>
<comment type="subcellular location">
    <subcellularLocation>
        <location evidence="1">Mitochondrion</location>
    </subcellularLocation>
    <subcellularLocation>
        <location evidence="2">Secreted</location>
    </subcellularLocation>
</comment>
<dbReference type="GO" id="GO:0050688">
    <property type="term" value="P:regulation of defense response to virus"/>
    <property type="evidence" value="ECO:0007669"/>
    <property type="project" value="UniProtKB-ARBA"/>
</dbReference>
<proteinExistence type="inferred from homology"/>
<dbReference type="FunFam" id="3.30.70.330:FF:000612">
    <property type="entry name" value="Glycine-rich RNA-binding protein 2"/>
    <property type="match status" value="1"/>
</dbReference>
<dbReference type="GO" id="GO:0009409">
    <property type="term" value="P:response to cold"/>
    <property type="evidence" value="ECO:0007669"/>
    <property type="project" value="UniProtKB-ARBA"/>
</dbReference>
<evidence type="ECO:0000256" key="2">
    <source>
        <dbReference type="ARBA" id="ARBA00004613"/>
    </source>
</evidence>
<dbReference type="InterPro" id="IPR012677">
    <property type="entry name" value="Nucleotide-bd_a/b_plait_sf"/>
</dbReference>
<feature type="compositionally biased region" description="Gly residues" evidence="10">
    <location>
        <begin position="125"/>
        <end position="139"/>
    </location>
</feature>
<dbReference type="InterPro" id="IPR048289">
    <property type="entry name" value="RRM2_NsCP33-like"/>
</dbReference>
<protein>
    <recommendedName>
        <fullName evidence="11">RRM domain-containing protein</fullName>
    </recommendedName>
</protein>
<keyword evidence="5 9" id="KW-0694">RNA-binding</keyword>
<name>A0AAV2EFT7_9ROSI</name>
<dbReference type="GO" id="GO:1990428">
    <property type="term" value="P:miRNA transport"/>
    <property type="evidence" value="ECO:0007669"/>
    <property type="project" value="UniProtKB-ARBA"/>
</dbReference>
<evidence type="ECO:0000256" key="3">
    <source>
        <dbReference type="ARBA" id="ARBA00022525"/>
    </source>
</evidence>
<evidence type="ECO:0000256" key="4">
    <source>
        <dbReference type="ARBA" id="ARBA00022553"/>
    </source>
</evidence>
<evidence type="ECO:0000256" key="5">
    <source>
        <dbReference type="ARBA" id="ARBA00022884"/>
    </source>
</evidence>
<keyword evidence="7" id="KW-0496">Mitochondrion</keyword>
<keyword evidence="4" id="KW-0597">Phosphoprotein</keyword>
<dbReference type="GO" id="GO:0003727">
    <property type="term" value="F:single-stranded RNA binding"/>
    <property type="evidence" value="ECO:0007669"/>
    <property type="project" value="UniProtKB-ARBA"/>
</dbReference>
<feature type="region of interest" description="Disordered" evidence="10">
    <location>
        <begin position="110"/>
        <end position="139"/>
    </location>
</feature>
<dbReference type="GO" id="GO:0003690">
    <property type="term" value="F:double-stranded DNA binding"/>
    <property type="evidence" value="ECO:0007669"/>
    <property type="project" value="UniProtKB-ARBA"/>
</dbReference>
<dbReference type="InterPro" id="IPR035979">
    <property type="entry name" value="RBD_domain_sf"/>
</dbReference>
<dbReference type="SMART" id="SM00360">
    <property type="entry name" value="RRM"/>
    <property type="match status" value="1"/>
</dbReference>
<evidence type="ECO:0000313" key="13">
    <source>
        <dbReference type="Proteomes" id="UP001497516"/>
    </source>
</evidence>
<dbReference type="InterPro" id="IPR052462">
    <property type="entry name" value="SLIRP/GR-RBP-like"/>
</dbReference>
<dbReference type="PANTHER" id="PTHR48027">
    <property type="entry name" value="HETEROGENEOUS NUCLEAR RIBONUCLEOPROTEIN 87F-RELATED"/>
    <property type="match status" value="1"/>
</dbReference>
<dbReference type="GO" id="GO:0035198">
    <property type="term" value="F:miRNA binding"/>
    <property type="evidence" value="ECO:0007669"/>
    <property type="project" value="UniProtKB-ARBA"/>
</dbReference>
<keyword evidence="6" id="KW-0809">Transit peptide</keyword>